<protein>
    <submittedName>
        <fullName evidence="2">Uncharacterized protein</fullName>
    </submittedName>
</protein>
<organism evidence="2 3">
    <name type="scientific">Streptomyces albus</name>
    <dbReference type="NCBI Taxonomy" id="1888"/>
    <lineage>
        <taxon>Bacteria</taxon>
        <taxon>Bacillati</taxon>
        <taxon>Actinomycetota</taxon>
        <taxon>Actinomycetes</taxon>
        <taxon>Kitasatosporales</taxon>
        <taxon>Streptomycetaceae</taxon>
        <taxon>Streptomyces</taxon>
    </lineage>
</organism>
<name>A0A8H1QKU0_9ACTN</name>
<sequence>MPAITPERQPRATLSRNLALCGQALPRQGPPCPPGGDPSSPRGAEWLPGCGTRDRAWPIVVHQGPRHKGFVTYE</sequence>
<comment type="caution">
    <text evidence="2">The sequence shown here is derived from an EMBL/GenBank/DDBJ whole genome shotgun (WGS) entry which is preliminary data.</text>
</comment>
<accession>A0A8H1QKU0</accession>
<gene>
    <name evidence="2" type="ORF">D8771_28600</name>
</gene>
<evidence type="ECO:0000313" key="2">
    <source>
        <dbReference type="EMBL" id="TGG76764.1"/>
    </source>
</evidence>
<dbReference type="AlphaFoldDB" id="A0A8H1QKU0"/>
<dbReference type="Proteomes" id="UP000298111">
    <property type="component" value="Unassembled WGS sequence"/>
</dbReference>
<reference evidence="2 3" key="1">
    <citation type="submission" date="2018-10" db="EMBL/GenBank/DDBJ databases">
        <title>Isolation of pseudouridimycin from Streptomyces albus DSM 40763.</title>
        <authorList>
            <person name="Rosenqvist P."/>
            <person name="Metsae-Ketelae M."/>
            <person name="Virta P."/>
        </authorList>
    </citation>
    <scope>NUCLEOTIDE SEQUENCE [LARGE SCALE GENOMIC DNA]</scope>
    <source>
        <strain evidence="2 3">DSM 40763</strain>
    </source>
</reference>
<evidence type="ECO:0000256" key="1">
    <source>
        <dbReference type="SAM" id="MobiDB-lite"/>
    </source>
</evidence>
<evidence type="ECO:0000313" key="3">
    <source>
        <dbReference type="Proteomes" id="UP000298111"/>
    </source>
</evidence>
<dbReference type="EMBL" id="RCIY01000103">
    <property type="protein sequence ID" value="TGG76764.1"/>
    <property type="molecule type" value="Genomic_DNA"/>
</dbReference>
<proteinExistence type="predicted"/>
<feature type="region of interest" description="Disordered" evidence="1">
    <location>
        <begin position="23"/>
        <end position="49"/>
    </location>
</feature>